<feature type="non-terminal residue" evidence="12">
    <location>
        <position position="388"/>
    </location>
</feature>
<evidence type="ECO:0000256" key="6">
    <source>
        <dbReference type="ARBA" id="ARBA00022989"/>
    </source>
</evidence>
<accession>A0A9D2A5Z9</accession>
<dbReference type="GO" id="GO:0005886">
    <property type="term" value="C:plasma membrane"/>
    <property type="evidence" value="ECO:0007669"/>
    <property type="project" value="UniProtKB-SubCell"/>
</dbReference>
<dbReference type="GO" id="GO:0051205">
    <property type="term" value="P:protein insertion into membrane"/>
    <property type="evidence" value="ECO:0007669"/>
    <property type="project" value="TreeGrafter"/>
</dbReference>
<keyword evidence="5" id="KW-0653">Protein transport</keyword>
<keyword evidence="3" id="KW-1003">Cell membrane</keyword>
<feature type="transmembrane region" description="Helical" evidence="10">
    <location>
        <begin position="42"/>
        <end position="64"/>
    </location>
</feature>
<comment type="caution">
    <text evidence="12">The sequence shown here is derived from an EMBL/GenBank/DDBJ whole genome shotgun (WGS) entry which is preliminary data.</text>
</comment>
<sequence>MLEILSSMVTSNSIELFFIEGAGGLNWIGQIVRWIIELFGSYVGLGIIVFTLVLKLITLPLDVYSKSKMRKNSLKMEKMRPQLEKLQKQYQNDQQAYNMKMMELYKKNGYSMFGACLPMIVTLVIFFFVLGAFTSYSQYSNVRVYNGMANAYSEAIVAFAPDEGTESVSDVTPYVLDGVQQTDEEGNPLYRVTKTVTYFDEQSFVAYTDLQNFYTTDANIDVSSIDWSAVEVTSSYYIQTQAVLSSSDENVQAAIQAIRDAHAEDDTPWTDDMVAEEYVKQAGREAAESYYDQNKQGFLWVKNIWLPDVSYNHPVQGYDDFRSSASRVNVEITSDFYEEVTANLSYEKGAANGYYVLIVISIGTMFLSQFIVAKSNKAQNELQTADGR</sequence>
<evidence type="ECO:0000256" key="4">
    <source>
        <dbReference type="ARBA" id="ARBA00022692"/>
    </source>
</evidence>
<dbReference type="EMBL" id="DXCL01000003">
    <property type="protein sequence ID" value="HIZ02757.1"/>
    <property type="molecule type" value="Genomic_DNA"/>
</dbReference>
<keyword evidence="4 9" id="KW-0812">Transmembrane</keyword>
<protein>
    <submittedName>
        <fullName evidence="12">YidC/Oxa1 family membrane protein insertase</fullName>
    </submittedName>
</protein>
<dbReference type="AlphaFoldDB" id="A0A9D2A5Z9"/>
<evidence type="ECO:0000256" key="5">
    <source>
        <dbReference type="ARBA" id="ARBA00022927"/>
    </source>
</evidence>
<evidence type="ECO:0000259" key="11">
    <source>
        <dbReference type="Pfam" id="PF02096"/>
    </source>
</evidence>
<keyword evidence="2" id="KW-0813">Transport</keyword>
<evidence type="ECO:0000256" key="9">
    <source>
        <dbReference type="RuleBase" id="RU003945"/>
    </source>
</evidence>
<reference evidence="12" key="2">
    <citation type="submission" date="2021-04" db="EMBL/GenBank/DDBJ databases">
        <authorList>
            <person name="Gilroy R."/>
        </authorList>
    </citation>
    <scope>NUCLEOTIDE SEQUENCE</scope>
    <source>
        <strain evidence="12">CHK187-5294</strain>
    </source>
</reference>
<dbReference type="PANTHER" id="PTHR12428:SF65">
    <property type="entry name" value="CYTOCHROME C OXIDASE ASSEMBLY PROTEIN COX18, MITOCHONDRIAL"/>
    <property type="match status" value="1"/>
</dbReference>
<dbReference type="PANTHER" id="PTHR12428">
    <property type="entry name" value="OXA1"/>
    <property type="match status" value="1"/>
</dbReference>
<evidence type="ECO:0000256" key="2">
    <source>
        <dbReference type="ARBA" id="ARBA00022448"/>
    </source>
</evidence>
<dbReference type="InterPro" id="IPR047196">
    <property type="entry name" value="YidC_ALB_C"/>
</dbReference>
<organism evidence="12 13">
    <name type="scientific">Candidatus Borkfalkia avistercoris</name>
    <dbReference type="NCBI Taxonomy" id="2838504"/>
    <lineage>
        <taxon>Bacteria</taxon>
        <taxon>Bacillati</taxon>
        <taxon>Bacillota</taxon>
        <taxon>Clostridia</taxon>
        <taxon>Christensenellales</taxon>
        <taxon>Christensenellaceae</taxon>
        <taxon>Candidatus Borkfalkia</taxon>
    </lineage>
</organism>
<comment type="similarity">
    <text evidence="9">Belongs to the OXA1/ALB3/YidC family.</text>
</comment>
<evidence type="ECO:0000256" key="3">
    <source>
        <dbReference type="ARBA" id="ARBA00022475"/>
    </source>
</evidence>
<dbReference type="InterPro" id="IPR028055">
    <property type="entry name" value="YidC/Oxa/ALB_C"/>
</dbReference>
<evidence type="ECO:0000313" key="13">
    <source>
        <dbReference type="Proteomes" id="UP000824132"/>
    </source>
</evidence>
<dbReference type="Pfam" id="PF02096">
    <property type="entry name" value="60KD_IMP"/>
    <property type="match status" value="1"/>
</dbReference>
<name>A0A9D2A5Z9_9FIRM</name>
<dbReference type="GO" id="GO:0032977">
    <property type="term" value="F:membrane insertase activity"/>
    <property type="evidence" value="ECO:0007669"/>
    <property type="project" value="InterPro"/>
</dbReference>
<comment type="subcellular location">
    <subcellularLocation>
        <location evidence="1">Cell membrane</location>
        <topology evidence="1">Multi-pass membrane protein</topology>
    </subcellularLocation>
    <subcellularLocation>
        <location evidence="9">Membrane</location>
        <topology evidence="9">Multi-pass membrane protein</topology>
    </subcellularLocation>
</comment>
<evidence type="ECO:0000256" key="8">
    <source>
        <dbReference type="ARBA" id="ARBA00023186"/>
    </source>
</evidence>
<evidence type="ECO:0000256" key="10">
    <source>
        <dbReference type="SAM" id="Phobius"/>
    </source>
</evidence>
<feature type="domain" description="Membrane insertase YidC/Oxa/ALB C-terminal" evidence="11">
    <location>
        <begin position="44"/>
        <end position="135"/>
    </location>
</feature>
<gene>
    <name evidence="12" type="ORF">H9727_00555</name>
</gene>
<reference evidence="12" key="1">
    <citation type="journal article" date="2021" name="PeerJ">
        <title>Extensive microbial diversity within the chicken gut microbiome revealed by metagenomics and culture.</title>
        <authorList>
            <person name="Gilroy R."/>
            <person name="Ravi A."/>
            <person name="Getino M."/>
            <person name="Pursley I."/>
            <person name="Horton D.L."/>
            <person name="Alikhan N.F."/>
            <person name="Baker D."/>
            <person name="Gharbi K."/>
            <person name="Hall N."/>
            <person name="Watson M."/>
            <person name="Adriaenssens E.M."/>
            <person name="Foster-Nyarko E."/>
            <person name="Jarju S."/>
            <person name="Secka A."/>
            <person name="Antonio M."/>
            <person name="Oren A."/>
            <person name="Chaudhuri R.R."/>
            <person name="La Ragione R."/>
            <person name="Hildebrand F."/>
            <person name="Pallen M.J."/>
        </authorList>
    </citation>
    <scope>NUCLEOTIDE SEQUENCE</scope>
    <source>
        <strain evidence="12">CHK187-5294</strain>
    </source>
</reference>
<proteinExistence type="inferred from homology"/>
<dbReference type="Proteomes" id="UP000824132">
    <property type="component" value="Unassembled WGS sequence"/>
</dbReference>
<dbReference type="CDD" id="cd20070">
    <property type="entry name" value="5TM_YidC_Alb3"/>
    <property type="match status" value="1"/>
</dbReference>
<feature type="transmembrane region" description="Helical" evidence="10">
    <location>
        <begin position="353"/>
        <end position="373"/>
    </location>
</feature>
<evidence type="ECO:0000313" key="12">
    <source>
        <dbReference type="EMBL" id="HIZ02757.1"/>
    </source>
</evidence>
<feature type="transmembrane region" description="Helical" evidence="10">
    <location>
        <begin position="109"/>
        <end position="133"/>
    </location>
</feature>
<dbReference type="InterPro" id="IPR001708">
    <property type="entry name" value="YidC/ALB3/OXA1/COX18"/>
</dbReference>
<evidence type="ECO:0000256" key="7">
    <source>
        <dbReference type="ARBA" id="ARBA00023136"/>
    </source>
</evidence>
<evidence type="ECO:0000256" key="1">
    <source>
        <dbReference type="ARBA" id="ARBA00004651"/>
    </source>
</evidence>
<dbReference type="GO" id="GO:0015031">
    <property type="term" value="P:protein transport"/>
    <property type="evidence" value="ECO:0007669"/>
    <property type="project" value="UniProtKB-KW"/>
</dbReference>
<keyword evidence="6 10" id="KW-1133">Transmembrane helix</keyword>
<keyword evidence="8" id="KW-0143">Chaperone</keyword>
<keyword evidence="7 10" id="KW-0472">Membrane</keyword>